<dbReference type="EMBL" id="BQXO01000004">
    <property type="protein sequence ID" value="GKT06294.1"/>
    <property type="molecule type" value="Genomic_DNA"/>
</dbReference>
<gene>
    <name evidence="1" type="ORF">JCM31185_15810</name>
</gene>
<sequence length="131" mass="15293">MVESLNAKVELTTPGTSYLGVGDYGQIMIGDKAFEFYNDRDTSKFIQIPWDEVDVVIASVMFGGRWIPRYALRTKKNGTYKFSSRKPKVVLRAIREHVPAEHLVRSLTFFQVMRRNLKRLFHRNSEPKRLK</sequence>
<accession>A0ABQ5JP00</accession>
<dbReference type="Pfam" id="PF06115">
    <property type="entry name" value="DUF956"/>
    <property type="match status" value="1"/>
</dbReference>
<proteinExistence type="predicted"/>
<dbReference type="RefSeq" id="WP_407884309.1">
    <property type="nucleotide sequence ID" value="NZ_BQXO01000004.1"/>
</dbReference>
<keyword evidence="2" id="KW-1185">Reference proteome</keyword>
<name>A0ABQ5JP00_9LACO</name>
<evidence type="ECO:0000313" key="1">
    <source>
        <dbReference type="EMBL" id="GKT06294.1"/>
    </source>
</evidence>
<protein>
    <recommendedName>
        <fullName evidence="3">DUF956 family protein</fullName>
    </recommendedName>
</protein>
<comment type="caution">
    <text evidence="1">The sequence shown here is derived from an EMBL/GenBank/DDBJ whole genome shotgun (WGS) entry which is preliminary data.</text>
</comment>
<evidence type="ECO:0008006" key="3">
    <source>
        <dbReference type="Google" id="ProtNLM"/>
    </source>
</evidence>
<evidence type="ECO:0000313" key="2">
    <source>
        <dbReference type="Proteomes" id="UP001628078"/>
    </source>
</evidence>
<dbReference type="PIRSF" id="PIRSF021265">
    <property type="entry name" value="DUF956"/>
    <property type="match status" value="1"/>
</dbReference>
<dbReference type="Proteomes" id="UP001628078">
    <property type="component" value="Unassembled WGS sequence"/>
</dbReference>
<organism evidence="1 2">
    <name type="scientific">Furfurilactobacillus curtus</name>
    <dbReference type="NCBI Taxonomy" id="1746200"/>
    <lineage>
        <taxon>Bacteria</taxon>
        <taxon>Bacillati</taxon>
        <taxon>Bacillota</taxon>
        <taxon>Bacilli</taxon>
        <taxon>Lactobacillales</taxon>
        <taxon>Lactobacillaceae</taxon>
        <taxon>Furfurilactobacillus</taxon>
    </lineage>
</organism>
<dbReference type="InterPro" id="IPR010360">
    <property type="entry name" value="DUF956"/>
</dbReference>
<reference evidence="1 2" key="1">
    <citation type="submission" date="2022-03" db="EMBL/GenBank/DDBJ databases">
        <title>Draft genome sequence of Furfurilactobacillus curtus JCM 31185.</title>
        <authorList>
            <person name="Suzuki S."/>
            <person name="Endo A."/>
            <person name="Kajikawa A."/>
        </authorList>
    </citation>
    <scope>NUCLEOTIDE SEQUENCE [LARGE SCALE GENOMIC DNA]</scope>
    <source>
        <strain evidence="1 2">JCM 31185</strain>
    </source>
</reference>